<feature type="non-terminal residue" evidence="3">
    <location>
        <position position="1"/>
    </location>
</feature>
<evidence type="ECO:0000313" key="3">
    <source>
        <dbReference type="EMBL" id="HIU47943.1"/>
    </source>
</evidence>
<dbReference type="Proteomes" id="UP000824111">
    <property type="component" value="Unassembled WGS sequence"/>
</dbReference>
<comment type="caution">
    <text evidence="3">The sequence shown here is derived from an EMBL/GenBank/DDBJ whole genome shotgun (WGS) entry which is preliminary data.</text>
</comment>
<evidence type="ECO:0000313" key="2">
    <source>
        <dbReference type="EMBL" id="HIU47724.1"/>
    </source>
</evidence>
<reference evidence="3" key="2">
    <citation type="journal article" date="2021" name="PeerJ">
        <title>Extensive microbial diversity within the chicken gut microbiome revealed by metagenomics and culture.</title>
        <authorList>
            <person name="Gilroy R."/>
            <person name="Ravi A."/>
            <person name="Getino M."/>
            <person name="Pursley I."/>
            <person name="Horton D.L."/>
            <person name="Alikhan N.F."/>
            <person name="Baker D."/>
            <person name="Gharbi K."/>
            <person name="Hall N."/>
            <person name="Watson M."/>
            <person name="Adriaenssens E.M."/>
            <person name="Foster-Nyarko E."/>
            <person name="Jarju S."/>
            <person name="Secka A."/>
            <person name="Antonio M."/>
            <person name="Oren A."/>
            <person name="Chaudhuri R.R."/>
            <person name="La Ragione R."/>
            <person name="Hildebrand F."/>
            <person name="Pallen M.J."/>
        </authorList>
    </citation>
    <scope>NUCLEOTIDE SEQUENCE</scope>
    <source>
        <strain evidence="3">ChiSjej4B22-9803</strain>
    </source>
</reference>
<dbReference type="EMBL" id="DVND01000001">
    <property type="protein sequence ID" value="HIU47724.1"/>
    <property type="molecule type" value="Genomic_DNA"/>
</dbReference>
<protein>
    <submittedName>
        <fullName evidence="3">Carbohydrate ABC transporter permease</fullName>
    </submittedName>
</protein>
<dbReference type="AlphaFoldDB" id="A0A9D1LTR4"/>
<keyword evidence="1" id="KW-0472">Membrane</keyword>
<dbReference type="EMBL" id="DVND01000024">
    <property type="protein sequence ID" value="HIU47943.1"/>
    <property type="molecule type" value="Genomic_DNA"/>
</dbReference>
<keyword evidence="1" id="KW-0812">Transmembrane</keyword>
<proteinExistence type="predicted"/>
<evidence type="ECO:0000256" key="1">
    <source>
        <dbReference type="SAM" id="Phobius"/>
    </source>
</evidence>
<accession>A0A9D1LTR4</accession>
<gene>
    <name evidence="2" type="ORF">IAB04_00005</name>
    <name evidence="3" type="ORF">IAB04_01115</name>
</gene>
<sequence length="42" mass="4765">TFEYTMDYQMLVLLFSVLPQLIIYAIFQRKIIGGINIGGVKG</sequence>
<name>A0A9D1LTR4_9FIRM</name>
<organism evidence="3 4">
    <name type="scientific">Candidatus Avimonoglobus intestinipullorum</name>
    <dbReference type="NCBI Taxonomy" id="2840699"/>
    <lineage>
        <taxon>Bacteria</taxon>
        <taxon>Bacillati</taxon>
        <taxon>Bacillota</taxon>
        <taxon>Clostridia</taxon>
        <taxon>Eubacteriales</taxon>
        <taxon>Candidatus Avimonoglobus</taxon>
    </lineage>
</organism>
<reference evidence="3" key="1">
    <citation type="submission" date="2020-10" db="EMBL/GenBank/DDBJ databases">
        <authorList>
            <person name="Gilroy R."/>
        </authorList>
    </citation>
    <scope>NUCLEOTIDE SEQUENCE</scope>
    <source>
        <strain evidence="3">ChiSjej4B22-9803</strain>
    </source>
</reference>
<feature type="transmembrane region" description="Helical" evidence="1">
    <location>
        <begin position="6"/>
        <end position="27"/>
    </location>
</feature>
<keyword evidence="1" id="KW-1133">Transmembrane helix</keyword>
<evidence type="ECO:0000313" key="4">
    <source>
        <dbReference type="Proteomes" id="UP000824111"/>
    </source>
</evidence>